<dbReference type="PIRSF" id="PIRSF000887">
    <property type="entry name" value="Pesterase_MJ0037"/>
    <property type="match status" value="1"/>
</dbReference>
<evidence type="ECO:0000259" key="1">
    <source>
        <dbReference type="Pfam" id="PF00149"/>
    </source>
</evidence>
<dbReference type="Gene3D" id="3.60.21.10">
    <property type="match status" value="1"/>
</dbReference>
<dbReference type="GO" id="GO:0004519">
    <property type="term" value="F:endonuclease activity"/>
    <property type="evidence" value="ECO:0007669"/>
    <property type="project" value="UniProtKB-KW"/>
</dbReference>
<dbReference type="EC" id="3.1.-.-" evidence="2"/>
<dbReference type="SUPFAM" id="SSF56300">
    <property type="entry name" value="Metallo-dependent phosphatases"/>
    <property type="match status" value="1"/>
</dbReference>
<dbReference type="PANTHER" id="PTHR39323">
    <property type="entry name" value="BLR1149 PROTEIN"/>
    <property type="match status" value="1"/>
</dbReference>
<comment type="caution">
    <text evidence="2">The sequence shown here is derived from an EMBL/GenBank/DDBJ whole genome shotgun (WGS) entry which is preliminary data.</text>
</comment>
<dbReference type="InterPro" id="IPR004843">
    <property type="entry name" value="Calcineurin-like_PHP"/>
</dbReference>
<keyword evidence="3" id="KW-1185">Reference proteome</keyword>
<dbReference type="Proteomes" id="UP001165667">
    <property type="component" value="Unassembled WGS sequence"/>
</dbReference>
<dbReference type="PANTHER" id="PTHR39323:SF1">
    <property type="entry name" value="BLR1149 PROTEIN"/>
    <property type="match status" value="1"/>
</dbReference>
<dbReference type="GO" id="GO:0016787">
    <property type="term" value="F:hydrolase activity"/>
    <property type="evidence" value="ECO:0007669"/>
    <property type="project" value="UniProtKB-KW"/>
</dbReference>
<feature type="domain" description="Calcineurin-like phosphoesterase" evidence="1">
    <location>
        <begin position="22"/>
        <end position="137"/>
    </location>
</feature>
<dbReference type="RefSeq" id="WP_282583415.1">
    <property type="nucleotide sequence ID" value="NZ_JAMOIM010000001.1"/>
</dbReference>
<dbReference type="InterPro" id="IPR024173">
    <property type="entry name" value="Pesterase_MJ0037-like"/>
</dbReference>
<reference evidence="2" key="1">
    <citation type="submission" date="2022-05" db="EMBL/GenBank/DDBJ databases">
        <authorList>
            <person name="Pankratov T."/>
        </authorList>
    </citation>
    <scope>NUCLEOTIDE SEQUENCE</scope>
    <source>
        <strain evidence="2">BP6-180914</strain>
    </source>
</reference>
<dbReference type="AlphaFoldDB" id="A0AA41YTL6"/>
<proteinExistence type="predicted"/>
<name>A0AA41YTL6_9HYPH</name>
<sequence>MVAGERFLADPSGALFHEGERALLVADLHLEKGSSFARRGMLLPPYDTGATLAALADVVRRYAPRLVVALGDSFHDPFAAARLSDADRTVLAAIQHGRDWLWLTGNHDPLPHEGLIGSVSAEWHVGPIVLRHEPQTDSGTGEIAGHLHPVARVVGTSGTTRRRCFVSDGLRCVMPAFGAYAGGLNIHHAAFTPLFGTRSRIAHALGRDRVYAVPITRCIADG</sequence>
<dbReference type="EMBL" id="JAMOIM010000001">
    <property type="protein sequence ID" value="MCW6506787.1"/>
    <property type="molecule type" value="Genomic_DNA"/>
</dbReference>
<organism evidence="2 3">
    <name type="scientific">Lichenifustis flavocetrariae</name>
    <dbReference type="NCBI Taxonomy" id="2949735"/>
    <lineage>
        <taxon>Bacteria</taxon>
        <taxon>Pseudomonadati</taxon>
        <taxon>Pseudomonadota</taxon>
        <taxon>Alphaproteobacteria</taxon>
        <taxon>Hyphomicrobiales</taxon>
        <taxon>Lichenihabitantaceae</taxon>
        <taxon>Lichenifustis</taxon>
    </lineage>
</organism>
<gene>
    <name evidence="2" type="primary">pdeM</name>
    <name evidence="2" type="ORF">M8523_01980</name>
</gene>
<evidence type="ECO:0000313" key="3">
    <source>
        <dbReference type="Proteomes" id="UP001165667"/>
    </source>
</evidence>
<dbReference type="Pfam" id="PF00149">
    <property type="entry name" value="Metallophos"/>
    <property type="match status" value="1"/>
</dbReference>
<keyword evidence="2" id="KW-0378">Hydrolase</keyword>
<dbReference type="InterPro" id="IPR026336">
    <property type="entry name" value="PdeM-like"/>
</dbReference>
<evidence type="ECO:0000313" key="2">
    <source>
        <dbReference type="EMBL" id="MCW6506787.1"/>
    </source>
</evidence>
<keyword evidence="2" id="KW-0255">Endonuclease</keyword>
<dbReference type="NCBIfam" id="TIGR04123">
    <property type="entry name" value="P_estr_lig_assc"/>
    <property type="match status" value="1"/>
</dbReference>
<keyword evidence="2" id="KW-0436">Ligase</keyword>
<dbReference type="InterPro" id="IPR029052">
    <property type="entry name" value="Metallo-depent_PP-like"/>
</dbReference>
<accession>A0AA41YTL6</accession>
<dbReference type="GO" id="GO:0016874">
    <property type="term" value="F:ligase activity"/>
    <property type="evidence" value="ECO:0007669"/>
    <property type="project" value="UniProtKB-KW"/>
</dbReference>
<protein>
    <submittedName>
        <fullName evidence="2">Ligase-associated DNA damage response endonuclease PdeM</fullName>
        <ecNumber evidence="2">3.1.-.-</ecNumber>
    </submittedName>
</protein>
<keyword evidence="2" id="KW-0540">Nuclease</keyword>